<evidence type="ECO:0000256" key="1">
    <source>
        <dbReference type="SAM" id="SignalP"/>
    </source>
</evidence>
<reference evidence="2" key="2">
    <citation type="submission" date="2020-09" db="EMBL/GenBank/DDBJ databases">
        <authorList>
            <person name="Sun Q."/>
            <person name="Zhou Y."/>
        </authorList>
    </citation>
    <scope>NUCLEOTIDE SEQUENCE</scope>
    <source>
        <strain evidence="2">CGMCC 1.12997</strain>
    </source>
</reference>
<dbReference type="SUPFAM" id="SSF48208">
    <property type="entry name" value="Six-hairpin glycosidases"/>
    <property type="match status" value="1"/>
</dbReference>
<keyword evidence="3" id="KW-1185">Reference proteome</keyword>
<feature type="signal peptide" evidence="1">
    <location>
        <begin position="1"/>
        <end position="23"/>
    </location>
</feature>
<name>A0A917H8R7_9BACT</name>
<comment type="caution">
    <text evidence="2">The sequence shown here is derived from an EMBL/GenBank/DDBJ whole genome shotgun (WGS) entry which is preliminary data.</text>
</comment>
<protein>
    <recommendedName>
        <fullName evidence="4">Alpha-L-rhamnosidase six-hairpin glycosidase domain-containing protein</fullName>
    </recommendedName>
</protein>
<keyword evidence="1" id="KW-0732">Signal</keyword>
<dbReference type="InterPro" id="IPR008928">
    <property type="entry name" value="6-hairpin_glycosidase_sf"/>
</dbReference>
<dbReference type="RefSeq" id="WP_188553053.1">
    <property type="nucleotide sequence ID" value="NZ_BMGT01000001.1"/>
</dbReference>
<proteinExistence type="predicted"/>
<dbReference type="EMBL" id="BMGT01000001">
    <property type="protein sequence ID" value="GGG70398.1"/>
    <property type="molecule type" value="Genomic_DNA"/>
</dbReference>
<dbReference type="Gene3D" id="1.50.10.20">
    <property type="match status" value="1"/>
</dbReference>
<evidence type="ECO:0008006" key="4">
    <source>
        <dbReference type="Google" id="ProtNLM"/>
    </source>
</evidence>
<sequence length="776" mass="87402">MPSSMRTAIIFSSLILSTFPLCAVNRLESAGGAIRIEVDTTNPAQNEVVSIKEDGVWVPALLSTASPTRVISEGTPDVVHSCTIKEISAIPSGLLLREDCSVGSLEERVLLTSEPDVLAVEARFTPKASIKIRSVEDRYDFAPGRRASSSLTSGLVDFVWSQNIKNEADDIVPNWSFKSPAVMLQQGKVFTALMPELSDRHSDPLALDLDVTSDKLPWLSYGAVASQPYGHSYFRRSPDAGPRVVAGEIEYRYSIVASEQPYKLGYRRVVRRLWSHEGHKELLQSNDLQQNVTRPELVTFDDWRTDTWVRYANTVYRGFDCGNQRCGTLVSNRNSEGDWGKPAPDAWFNAWFQTLRSAYGWYLYGQRSNNKDIEEKAESILNLALKSPQDHGAFPTVYMLNTKQWIRDDGWAGYADDYHTFCMSWTAYWMLQWGKNLTPNREKEILAFVRPYGDFLVKHQLSSGVIPSWYDSNLEPRSEFRDFNAETAASALLLASLGEATGDHTYANAAEQAMNFITKEVLPRQRWFDFETFKSCARKPFDFYDAWTAQYPQNNLATIQAAKAYLQLYQVTKNREYLQQGTQVLDYLLLTQQVWNNPAFSPKVVGGFTTQNTDAEWSDARQGYAAVLLWDYYKATDNQEYLERAVAAARSTFAVAPWENWAHTGYLDEQGALTGFHWGPGSALTSVEMMSPTLGDAFINLKEKQGVGFNACSLRNITVIGHSITFDLETFPSSRSIKLRFSGVDPHTKYKITWNGSHSSMVDGSTLARDGYVVQQ</sequence>
<evidence type="ECO:0000313" key="2">
    <source>
        <dbReference type="EMBL" id="GGG70398.1"/>
    </source>
</evidence>
<gene>
    <name evidence="2" type="ORF">GCM10011585_10660</name>
</gene>
<evidence type="ECO:0000313" key="3">
    <source>
        <dbReference type="Proteomes" id="UP000647241"/>
    </source>
</evidence>
<feature type="chain" id="PRO_5036895384" description="Alpha-L-rhamnosidase six-hairpin glycosidase domain-containing protein" evidence="1">
    <location>
        <begin position="24"/>
        <end position="776"/>
    </location>
</feature>
<organism evidence="2 3">
    <name type="scientific">Edaphobacter dinghuensis</name>
    <dbReference type="NCBI Taxonomy" id="1560005"/>
    <lineage>
        <taxon>Bacteria</taxon>
        <taxon>Pseudomonadati</taxon>
        <taxon>Acidobacteriota</taxon>
        <taxon>Terriglobia</taxon>
        <taxon>Terriglobales</taxon>
        <taxon>Acidobacteriaceae</taxon>
        <taxon>Edaphobacter</taxon>
    </lineage>
</organism>
<accession>A0A917H8R7</accession>
<reference evidence="2" key="1">
    <citation type="journal article" date="2014" name="Int. J. Syst. Evol. Microbiol.">
        <title>Complete genome sequence of Corynebacterium casei LMG S-19264T (=DSM 44701T), isolated from a smear-ripened cheese.</title>
        <authorList>
            <consortium name="US DOE Joint Genome Institute (JGI-PGF)"/>
            <person name="Walter F."/>
            <person name="Albersmeier A."/>
            <person name="Kalinowski J."/>
            <person name="Ruckert C."/>
        </authorList>
    </citation>
    <scope>NUCLEOTIDE SEQUENCE</scope>
    <source>
        <strain evidence="2">CGMCC 1.12997</strain>
    </source>
</reference>
<dbReference type="Proteomes" id="UP000647241">
    <property type="component" value="Unassembled WGS sequence"/>
</dbReference>
<dbReference type="GO" id="GO:0005975">
    <property type="term" value="P:carbohydrate metabolic process"/>
    <property type="evidence" value="ECO:0007669"/>
    <property type="project" value="InterPro"/>
</dbReference>
<dbReference type="AlphaFoldDB" id="A0A917H8R7"/>